<feature type="transmembrane region" description="Helical" evidence="5">
    <location>
        <begin position="32"/>
        <end position="52"/>
    </location>
</feature>
<feature type="transmembrane region" description="Helical" evidence="5">
    <location>
        <begin position="188"/>
        <end position="214"/>
    </location>
</feature>
<dbReference type="AlphaFoldDB" id="A0A291RWT2"/>
<feature type="transmembrane region" description="Helical" evidence="5">
    <location>
        <begin position="220"/>
        <end position="240"/>
    </location>
</feature>
<feature type="transmembrane region" description="Helical" evidence="5">
    <location>
        <begin position="261"/>
        <end position="288"/>
    </location>
</feature>
<keyword evidence="4 5" id="KW-0472">Membrane</keyword>
<evidence type="ECO:0000256" key="5">
    <source>
        <dbReference type="SAM" id="Phobius"/>
    </source>
</evidence>
<dbReference type="KEGG" id="ntp:CRH09_14125"/>
<proteinExistence type="predicted"/>
<evidence type="ECO:0000313" key="7">
    <source>
        <dbReference type="Proteomes" id="UP000221961"/>
    </source>
</evidence>
<dbReference type="Gene3D" id="1.10.357.140">
    <property type="entry name" value="UbiA prenyltransferase"/>
    <property type="match status" value="1"/>
</dbReference>
<dbReference type="Proteomes" id="UP000221961">
    <property type="component" value="Chromosome"/>
</dbReference>
<keyword evidence="3 5" id="KW-1133">Transmembrane helix</keyword>
<dbReference type="EMBL" id="CP023778">
    <property type="protein sequence ID" value="ATL71777.1"/>
    <property type="molecule type" value="Genomic_DNA"/>
</dbReference>
<dbReference type="PANTHER" id="PTHR42723:SF1">
    <property type="entry name" value="CHLOROPHYLL SYNTHASE, CHLOROPLASTIC"/>
    <property type="match status" value="1"/>
</dbReference>
<dbReference type="Pfam" id="PF01040">
    <property type="entry name" value="UbiA"/>
    <property type="match status" value="1"/>
</dbReference>
<dbReference type="InterPro" id="IPR044878">
    <property type="entry name" value="UbiA_sf"/>
</dbReference>
<comment type="subcellular location">
    <subcellularLocation>
        <location evidence="1">Membrane</location>
        <topology evidence="1">Multi-pass membrane protein</topology>
    </subcellularLocation>
</comment>
<evidence type="ECO:0000256" key="2">
    <source>
        <dbReference type="ARBA" id="ARBA00022692"/>
    </source>
</evidence>
<feature type="transmembrane region" description="Helical" evidence="5">
    <location>
        <begin position="125"/>
        <end position="142"/>
    </location>
</feature>
<dbReference type="InterPro" id="IPR000537">
    <property type="entry name" value="UbiA_prenyltransferase"/>
</dbReference>
<keyword evidence="6" id="KW-0830">Ubiquinone</keyword>
<name>A0A291RWT2_9NOCA</name>
<keyword evidence="2 5" id="KW-0812">Transmembrane</keyword>
<evidence type="ECO:0000256" key="4">
    <source>
        <dbReference type="ARBA" id="ARBA00023136"/>
    </source>
</evidence>
<evidence type="ECO:0000313" key="6">
    <source>
        <dbReference type="EMBL" id="ATL71777.1"/>
    </source>
</evidence>
<dbReference type="CDD" id="cd13956">
    <property type="entry name" value="PT_UbiA"/>
    <property type="match status" value="1"/>
</dbReference>
<feature type="transmembrane region" description="Helical" evidence="5">
    <location>
        <begin position="148"/>
        <end position="167"/>
    </location>
</feature>
<feature type="transmembrane region" description="Helical" evidence="5">
    <location>
        <begin position="96"/>
        <end position="113"/>
    </location>
</feature>
<dbReference type="InterPro" id="IPR050475">
    <property type="entry name" value="Prenyltransferase_related"/>
</dbReference>
<organism evidence="6 7">
    <name type="scientific">Nocardia terpenica</name>
    <dbReference type="NCBI Taxonomy" id="455432"/>
    <lineage>
        <taxon>Bacteria</taxon>
        <taxon>Bacillati</taxon>
        <taxon>Actinomycetota</taxon>
        <taxon>Actinomycetes</taxon>
        <taxon>Mycobacteriales</taxon>
        <taxon>Nocardiaceae</taxon>
        <taxon>Nocardia</taxon>
    </lineage>
</organism>
<reference evidence="6 7" key="1">
    <citation type="submission" date="2017-10" db="EMBL/GenBank/DDBJ databases">
        <title>Comparative genomics between pathogenic Norcardia.</title>
        <authorList>
            <person name="Zeng L."/>
        </authorList>
    </citation>
    <scope>NUCLEOTIDE SEQUENCE [LARGE SCALE GENOMIC DNA]</scope>
    <source>
        <strain evidence="6 7">NC_YFY_NT001</strain>
    </source>
</reference>
<dbReference type="PANTHER" id="PTHR42723">
    <property type="entry name" value="CHLOROPHYLL SYNTHASE"/>
    <property type="match status" value="1"/>
</dbReference>
<protein>
    <submittedName>
        <fullName evidence="6">Ubiquinone biosynthesis protein UbiA</fullName>
    </submittedName>
</protein>
<gene>
    <name evidence="6" type="ORF">CRH09_14125</name>
</gene>
<dbReference type="GO" id="GO:0016020">
    <property type="term" value="C:membrane"/>
    <property type="evidence" value="ECO:0007669"/>
    <property type="project" value="UniProtKB-SubCell"/>
</dbReference>
<accession>A0A291RWT2</accession>
<feature type="transmembrane region" description="Helical" evidence="5">
    <location>
        <begin position="73"/>
        <end position="90"/>
    </location>
</feature>
<evidence type="ECO:0000256" key="3">
    <source>
        <dbReference type="ARBA" id="ARBA00022989"/>
    </source>
</evidence>
<dbReference type="GO" id="GO:0016765">
    <property type="term" value="F:transferase activity, transferring alkyl or aryl (other than methyl) groups"/>
    <property type="evidence" value="ECO:0007669"/>
    <property type="project" value="InterPro"/>
</dbReference>
<evidence type="ECO:0000256" key="1">
    <source>
        <dbReference type="ARBA" id="ARBA00004141"/>
    </source>
</evidence>
<sequence length="310" mass="31233">METCRPYTLAYPGLAGLAGAALGGHPSPAQWMTAWLAPTLVWAAGLYLGDYLDRELDAGSKPHRPIPSGRLRPGTAVAVGAGCVAVALAVTALVQAWAVAVAVLGAVGVVVYSKVLKPRGIFGNLARGLLTGLVLLFAATVVDGHPVALAWAWACVFLVQDTASNLVGTVRDTAGDRAGGYRTLPVVIGARAASWCAAALFAAAMAAAVALAVIGGLGAVGGGLVLAAVCLGLAGYRVLLGGDPADPRRALRTHEILIAERLVLAAAVASGGLGAPVAVVILVAALAISLSTQALLRRRHEFGDIPVRSA</sequence>